<feature type="compositionally biased region" description="Basic and acidic residues" evidence="1">
    <location>
        <begin position="1"/>
        <end position="11"/>
    </location>
</feature>
<protein>
    <submittedName>
        <fullName evidence="2">Uncharacterized protein</fullName>
    </submittedName>
</protein>
<dbReference type="Proteomes" id="UP000176294">
    <property type="component" value="Unassembled WGS sequence"/>
</dbReference>
<evidence type="ECO:0000313" key="2">
    <source>
        <dbReference type="EMBL" id="OGX84984.1"/>
    </source>
</evidence>
<feature type="compositionally biased region" description="Basic and acidic residues" evidence="1">
    <location>
        <begin position="24"/>
        <end position="38"/>
    </location>
</feature>
<dbReference type="EMBL" id="MDZB01000112">
    <property type="protein sequence ID" value="OGX84984.1"/>
    <property type="molecule type" value="Genomic_DNA"/>
</dbReference>
<dbReference type="AlphaFoldDB" id="A0A1G1T288"/>
<evidence type="ECO:0000313" key="3">
    <source>
        <dbReference type="Proteomes" id="UP000176294"/>
    </source>
</evidence>
<evidence type="ECO:0000256" key="1">
    <source>
        <dbReference type="SAM" id="MobiDB-lite"/>
    </source>
</evidence>
<name>A0A1G1T288_9BACT</name>
<feature type="compositionally biased region" description="Acidic residues" evidence="1">
    <location>
        <begin position="42"/>
        <end position="51"/>
    </location>
</feature>
<reference evidence="2 3" key="1">
    <citation type="submission" date="2016-08" db="EMBL/GenBank/DDBJ databases">
        <title>Hymenobacter coccineus sp. nov., Hymenobacter lapidarius sp. nov. and Hymenobacter glacialis sp. nov., isolated from Antarctic soil.</title>
        <authorList>
            <person name="Sedlacek I."/>
            <person name="Kralova S."/>
            <person name="Kyrova K."/>
            <person name="Maslanova I."/>
            <person name="Stankova E."/>
            <person name="Vrbovska V."/>
            <person name="Nemec M."/>
            <person name="Bartak M."/>
            <person name="Svec P."/>
            <person name="Busse H.-J."/>
            <person name="Pantucek R."/>
        </authorList>
    </citation>
    <scope>NUCLEOTIDE SEQUENCE [LARGE SCALE GENOMIC DNA]</scope>
    <source>
        <strain evidence="2 3">CCM 8643</strain>
    </source>
</reference>
<dbReference type="STRING" id="1908237.BEN47_15615"/>
<feature type="region of interest" description="Disordered" evidence="1">
    <location>
        <begin position="1"/>
        <end position="60"/>
    </location>
</feature>
<proteinExistence type="predicted"/>
<organism evidence="2 3">
    <name type="scientific">Hymenobacter lapidarius</name>
    <dbReference type="NCBI Taxonomy" id="1908237"/>
    <lineage>
        <taxon>Bacteria</taxon>
        <taxon>Pseudomonadati</taxon>
        <taxon>Bacteroidota</taxon>
        <taxon>Cytophagia</taxon>
        <taxon>Cytophagales</taxon>
        <taxon>Hymenobacteraceae</taxon>
        <taxon>Hymenobacter</taxon>
    </lineage>
</organism>
<dbReference type="RefSeq" id="WP_070728712.1">
    <property type="nucleotide sequence ID" value="NZ_MDZB01000112.1"/>
</dbReference>
<comment type="caution">
    <text evidence="2">The sequence shown here is derived from an EMBL/GenBank/DDBJ whole genome shotgun (WGS) entry which is preliminary data.</text>
</comment>
<sequence length="60" mass="6889">MATVKLDREDAPSYDEAYDVDYEDPGHPEVDEGAHVEYPEGFADEDAEESSQEWRPRSQK</sequence>
<accession>A0A1G1T288</accession>
<feature type="compositionally biased region" description="Acidic residues" evidence="1">
    <location>
        <begin position="12"/>
        <end position="23"/>
    </location>
</feature>
<gene>
    <name evidence="2" type="ORF">BEN47_15615</name>
</gene>
<keyword evidence="3" id="KW-1185">Reference proteome</keyword>